<proteinExistence type="inferred from homology"/>
<feature type="region of interest" description="Disordered" evidence="4">
    <location>
        <begin position="240"/>
        <end position="264"/>
    </location>
</feature>
<evidence type="ECO:0000256" key="3">
    <source>
        <dbReference type="ARBA" id="ARBA00022801"/>
    </source>
</evidence>
<evidence type="ECO:0000256" key="2">
    <source>
        <dbReference type="ARBA" id="ARBA00022670"/>
    </source>
</evidence>
<evidence type="ECO:0000313" key="7">
    <source>
        <dbReference type="Proteomes" id="UP000000763"/>
    </source>
</evidence>
<comment type="similarity">
    <text evidence="1">Belongs to the peptidase C48 family.</text>
</comment>
<keyword evidence="2" id="KW-0645">Protease</keyword>
<dbReference type="Pfam" id="PF02902">
    <property type="entry name" value="Peptidase_C48"/>
    <property type="match status" value="1"/>
</dbReference>
<evidence type="ECO:0000256" key="4">
    <source>
        <dbReference type="SAM" id="MobiDB-lite"/>
    </source>
</evidence>
<organism evidence="6 7">
    <name type="scientific">Oryza sativa subsp. japonica</name>
    <name type="common">Rice</name>
    <dbReference type="NCBI Taxonomy" id="39947"/>
    <lineage>
        <taxon>Eukaryota</taxon>
        <taxon>Viridiplantae</taxon>
        <taxon>Streptophyta</taxon>
        <taxon>Embryophyta</taxon>
        <taxon>Tracheophyta</taxon>
        <taxon>Spermatophyta</taxon>
        <taxon>Magnoliopsida</taxon>
        <taxon>Liliopsida</taxon>
        <taxon>Poales</taxon>
        <taxon>Poaceae</taxon>
        <taxon>BOP clade</taxon>
        <taxon>Oryzoideae</taxon>
        <taxon>Oryzeae</taxon>
        <taxon>Oryzinae</taxon>
        <taxon>Oryza</taxon>
        <taxon>Oryza sativa</taxon>
    </lineage>
</organism>
<protein>
    <submittedName>
        <fullName evidence="6">Transposon protein, putative, CACTA, En/Spm sub-class</fullName>
    </submittedName>
</protein>
<dbReference type="Gene3D" id="3.40.395.10">
    <property type="entry name" value="Adenoviral Proteinase, Chain A"/>
    <property type="match status" value="1"/>
</dbReference>
<dbReference type="SUPFAM" id="SSF54001">
    <property type="entry name" value="Cysteine proteinases"/>
    <property type="match status" value="1"/>
</dbReference>
<evidence type="ECO:0000313" key="6">
    <source>
        <dbReference type="EMBL" id="AAX96668.1"/>
    </source>
</evidence>
<evidence type="ECO:0000256" key="1">
    <source>
        <dbReference type="ARBA" id="ARBA00005234"/>
    </source>
</evidence>
<feature type="compositionally biased region" description="Low complexity" evidence="4">
    <location>
        <begin position="76"/>
        <end position="85"/>
    </location>
</feature>
<evidence type="ECO:0000259" key="5">
    <source>
        <dbReference type="Pfam" id="PF02902"/>
    </source>
</evidence>
<dbReference type="GO" id="GO:0006508">
    <property type="term" value="P:proteolysis"/>
    <property type="evidence" value="ECO:0007669"/>
    <property type="project" value="UniProtKB-KW"/>
</dbReference>
<dbReference type="Proteomes" id="UP000000763">
    <property type="component" value="Chromosome 11"/>
</dbReference>
<dbReference type="EMBL" id="AC136447">
    <property type="protein sequence ID" value="AAX96668.1"/>
    <property type="molecule type" value="Genomic_DNA"/>
</dbReference>
<dbReference type="AlphaFoldDB" id="Q2R6P5"/>
<reference evidence="7" key="1">
    <citation type="journal article" date="2005" name="Nature">
        <title>The map-based sequence of the rice genome.</title>
        <authorList>
            <consortium name="International rice genome sequencing project (IRGSP)"/>
            <person name="Matsumoto T."/>
            <person name="Wu J."/>
            <person name="Kanamori H."/>
            <person name="Katayose Y."/>
            <person name="Fujisawa M."/>
            <person name="Namiki N."/>
            <person name="Mizuno H."/>
            <person name="Yamamoto K."/>
            <person name="Antonio B.A."/>
            <person name="Baba T."/>
            <person name="Sakata K."/>
            <person name="Nagamura Y."/>
            <person name="Aoki H."/>
            <person name="Arikawa K."/>
            <person name="Arita K."/>
            <person name="Bito T."/>
            <person name="Chiden Y."/>
            <person name="Fujitsuka N."/>
            <person name="Fukunaka R."/>
            <person name="Hamada M."/>
            <person name="Harada C."/>
            <person name="Hayashi A."/>
            <person name="Hijishita S."/>
            <person name="Honda M."/>
            <person name="Hosokawa S."/>
            <person name="Ichikawa Y."/>
            <person name="Idonuma A."/>
            <person name="Iijima M."/>
            <person name="Ikeda M."/>
            <person name="Ikeno M."/>
            <person name="Ito K."/>
            <person name="Ito S."/>
            <person name="Ito T."/>
            <person name="Ito Y."/>
            <person name="Ito Y."/>
            <person name="Iwabuchi A."/>
            <person name="Kamiya K."/>
            <person name="Karasawa W."/>
            <person name="Kurita K."/>
            <person name="Katagiri S."/>
            <person name="Kikuta A."/>
            <person name="Kobayashi H."/>
            <person name="Kobayashi N."/>
            <person name="Machita K."/>
            <person name="Maehara T."/>
            <person name="Masukawa M."/>
            <person name="Mizubayashi T."/>
            <person name="Mukai Y."/>
            <person name="Nagasaki H."/>
            <person name="Nagata Y."/>
            <person name="Naito S."/>
            <person name="Nakashima M."/>
            <person name="Nakama Y."/>
            <person name="Nakamichi Y."/>
            <person name="Nakamura M."/>
            <person name="Meguro A."/>
            <person name="Negishi M."/>
            <person name="Ohta I."/>
            <person name="Ohta T."/>
            <person name="Okamoto M."/>
            <person name="Ono N."/>
            <person name="Saji S."/>
            <person name="Sakaguchi M."/>
            <person name="Sakai K."/>
            <person name="Shibata M."/>
            <person name="Shimokawa T."/>
            <person name="Song J."/>
            <person name="Takazaki Y."/>
            <person name="Terasawa K."/>
            <person name="Tsugane M."/>
            <person name="Tsuji K."/>
            <person name="Ueda S."/>
            <person name="Waki K."/>
            <person name="Yamagata H."/>
            <person name="Yamamoto M."/>
            <person name="Yamamoto S."/>
            <person name="Yamane H."/>
            <person name="Yoshiki S."/>
            <person name="Yoshihara R."/>
            <person name="Yukawa K."/>
            <person name="Zhong H."/>
            <person name="Yano M."/>
            <person name="Yuan Q."/>
            <person name="Ouyang S."/>
            <person name="Liu J."/>
            <person name="Jones K.M."/>
            <person name="Gansberger K."/>
            <person name="Moffat K."/>
            <person name="Hill J."/>
            <person name="Bera J."/>
            <person name="Fadrosh D."/>
            <person name="Jin S."/>
            <person name="Johri S."/>
            <person name="Kim M."/>
            <person name="Overton L."/>
            <person name="Reardon M."/>
            <person name="Tsitrin T."/>
            <person name="Vuong H."/>
            <person name="Weaver B."/>
            <person name="Ciecko A."/>
            <person name="Tallon L."/>
            <person name="Jackson J."/>
            <person name="Pai G."/>
            <person name="Aken S.V."/>
            <person name="Utterback T."/>
            <person name="Reidmuller S."/>
            <person name="Feldblyum T."/>
            <person name="Hsiao J."/>
            <person name="Zismann V."/>
            <person name="Iobst S."/>
            <person name="de Vazeille A.R."/>
            <person name="Buell C.R."/>
            <person name="Ying K."/>
            <person name="Li Y."/>
            <person name="Lu T."/>
            <person name="Huang Y."/>
            <person name="Zhao Q."/>
            <person name="Feng Q."/>
            <person name="Zhang L."/>
            <person name="Zhu J."/>
            <person name="Weng Q."/>
            <person name="Mu J."/>
            <person name="Lu Y."/>
            <person name="Fan D."/>
            <person name="Liu Y."/>
            <person name="Guan J."/>
            <person name="Zhang Y."/>
            <person name="Yu S."/>
            <person name="Liu X."/>
            <person name="Zhang Y."/>
            <person name="Hong G."/>
            <person name="Han B."/>
            <person name="Choisne N."/>
            <person name="Demange N."/>
            <person name="Orjeda G."/>
            <person name="Samain S."/>
            <person name="Cattolico L."/>
            <person name="Pelletier E."/>
            <person name="Couloux A."/>
            <person name="Segurens B."/>
            <person name="Wincker P."/>
            <person name="D'Hont A."/>
            <person name="Scarpelli C."/>
            <person name="Weissenbach J."/>
            <person name="Salanoubat M."/>
            <person name="Quetier F."/>
            <person name="Yu Y."/>
            <person name="Kim H.R."/>
            <person name="Rambo T."/>
            <person name="Currie J."/>
            <person name="Collura K."/>
            <person name="Luo M."/>
            <person name="Yang T."/>
            <person name="Ammiraju J.S.S."/>
            <person name="Engler F."/>
            <person name="Soderlund C."/>
            <person name="Wing R.A."/>
            <person name="Palmer L.E."/>
            <person name="de la Bastide M."/>
            <person name="Spiegel L."/>
            <person name="Nascimento L."/>
            <person name="Zutavern T."/>
            <person name="O'Shaughnessy A."/>
            <person name="Dike S."/>
            <person name="Dedhia N."/>
            <person name="Preston R."/>
            <person name="Balija V."/>
            <person name="McCombie W.R."/>
            <person name="Chow T."/>
            <person name="Chen H."/>
            <person name="Chung M."/>
            <person name="Chen C."/>
            <person name="Shaw J."/>
            <person name="Wu H."/>
            <person name="Hsiao K."/>
            <person name="Chao Y."/>
            <person name="Chu M."/>
            <person name="Cheng C."/>
            <person name="Hour A."/>
            <person name="Lee P."/>
            <person name="Lin S."/>
            <person name="Lin Y."/>
            <person name="Liou J."/>
            <person name="Liu S."/>
            <person name="Hsing Y."/>
            <person name="Raghuvanshi S."/>
            <person name="Mohanty A."/>
            <person name="Bharti A.K."/>
            <person name="Gaur A."/>
            <person name="Gupta V."/>
            <person name="Kumar D."/>
            <person name="Ravi V."/>
            <person name="Vij S."/>
            <person name="Kapur A."/>
            <person name="Khurana P."/>
            <person name="Khurana P."/>
            <person name="Khurana J.P."/>
            <person name="Tyagi A.K."/>
            <person name="Gaikwad K."/>
            <person name="Singh A."/>
            <person name="Dalal V."/>
            <person name="Srivastava S."/>
            <person name="Dixit A."/>
            <person name="Pal A.K."/>
            <person name="Ghazi I.A."/>
            <person name="Yadav M."/>
            <person name="Pandit A."/>
            <person name="Bhargava A."/>
            <person name="Sureshbabu K."/>
            <person name="Batra K."/>
            <person name="Sharma T.R."/>
            <person name="Mohapatra T."/>
            <person name="Singh N.K."/>
            <person name="Messing J."/>
            <person name="Nelson A.B."/>
            <person name="Fuks G."/>
            <person name="Kavchok S."/>
            <person name="Keizer G."/>
            <person name="Linton E."/>
            <person name="Llaca V."/>
            <person name="Song R."/>
            <person name="Tanyolac B."/>
            <person name="Young S."/>
            <person name="Ho-Il K."/>
            <person name="Hahn J.H."/>
            <person name="Sangsakoo G."/>
            <person name="Vanavichit A."/>
            <person name="de Mattos Luiz.A.T."/>
            <person name="Zimmer P.D."/>
            <person name="Malone G."/>
            <person name="Dellagostin O."/>
            <person name="de Oliveira A.C."/>
            <person name="Bevan M."/>
            <person name="Bancroft I."/>
            <person name="Minx P."/>
            <person name="Cordum H."/>
            <person name="Wilson R."/>
            <person name="Cheng Z."/>
            <person name="Jin W."/>
            <person name="Jiang J."/>
            <person name="Leong S.A."/>
            <person name="Iwama H."/>
            <person name="Gojobori T."/>
            <person name="Itoh T."/>
            <person name="Niimura Y."/>
            <person name="Fujii Y."/>
            <person name="Habara T."/>
            <person name="Sakai H."/>
            <person name="Sato Y."/>
            <person name="Wilson G."/>
            <person name="Kumar K."/>
            <person name="McCouch S."/>
            <person name="Juretic N."/>
            <person name="Hoen D."/>
            <person name="Wright S."/>
            <person name="Bruskiewich R."/>
            <person name="Bureau T."/>
            <person name="Miyao A."/>
            <person name="Hirochika H."/>
            <person name="Nishikawa T."/>
            <person name="Kadowaki K."/>
            <person name="Sugiura M."/>
            <person name="Burr B."/>
            <person name="Sasaki T."/>
        </authorList>
    </citation>
    <scope>NUCLEOTIDE SEQUENCE [LARGE SCALE GENOMIC DNA]</scope>
    <source>
        <strain evidence="7">cv. Nipponbare</strain>
    </source>
</reference>
<keyword evidence="3" id="KW-0378">Hydrolase</keyword>
<reference evidence="7" key="2">
    <citation type="journal article" date="2008" name="Nucleic Acids Res.">
        <title>The rice annotation project database (RAP-DB): 2008 update.</title>
        <authorList>
            <consortium name="The rice annotation project (RAP)"/>
        </authorList>
    </citation>
    <scope>GENOME REANNOTATION</scope>
    <source>
        <strain evidence="7">cv. Nipponbare</strain>
    </source>
</reference>
<sequence>MFLKDEADGTTTSTSVSHWNLLSLSLSYGSDIDSKFEWDTNVEIEFPAAPALLSIDAPVPSTRRMQDKPQQGEPMSTTTTGTTSSRNPRTQNKIPKEVYTITQMDEVGYPTAPTKAVKKFPTICGVVGRRNFTILKDHIDLVPEEKKDEAWRQFKQSFQYPTEAKAGLRRQTLRKMGNCWKNFKIMLVTEYVLNPAQLEPFGKYPFITRTMWDEFHAAKSTKESQAKSQAYRDLQARNLHPHRLGTGGYTGKQEEWDKEDEAAAESNTPQVLADILVQRARNWARARVKKNSDGTLSFPNPEDQAVYQKIEPTSCTLVVRVTPGFAIPAAEGQAFKHTTETRVHVAQLLAGNAKVQYDIDLEDDGMKVDSRPHLPPPAKRSKRAKSSPPKLDTRRKAAGTGRGVGKVPLAPKKLDLVKALVAPPKPPAEFTLGMPLVGDDALFKMGPACKELHGYYMEKSNTRTKNRETSMLGHHNSQPFLGPSTFIAVDFKDLWDLYRVRAIDTNLLKCYSSLTWKHVHRKVPHVALLDPAVVNETTLKNDQANMVDYIKDCLFACQDKDFIMCAYNQQRHWIVLVITPKWSLVYYLNSNINPKIYDWSAIESALNEARDQYVAKGERHNDGHSKLGYKKDFPIRQQVGDQCGFHVCHNMRSFADNVTLLDPKGKISRILEINFDIIREEIAKFILDDLLSPKGMFRVKS</sequence>
<feature type="domain" description="Ubiquitin-like protease family profile" evidence="5">
    <location>
        <begin position="558"/>
        <end position="661"/>
    </location>
</feature>
<dbReference type="GO" id="GO:0008234">
    <property type="term" value="F:cysteine-type peptidase activity"/>
    <property type="evidence" value="ECO:0007669"/>
    <property type="project" value="InterPro"/>
</dbReference>
<dbReference type="PANTHER" id="PTHR33018:SF30">
    <property type="entry name" value="OS02G0502850 PROTEIN"/>
    <property type="match status" value="1"/>
</dbReference>
<dbReference type="InterPro" id="IPR038765">
    <property type="entry name" value="Papain-like_cys_pep_sf"/>
</dbReference>
<name>Q2R6P5_ORYSJ</name>
<dbReference type="InterPro" id="IPR003653">
    <property type="entry name" value="Peptidase_C48_C"/>
</dbReference>
<accession>Q2R6P5</accession>
<dbReference type="PANTHER" id="PTHR33018">
    <property type="entry name" value="OS10G0338966 PROTEIN-RELATED"/>
    <property type="match status" value="1"/>
</dbReference>
<feature type="region of interest" description="Disordered" evidence="4">
    <location>
        <begin position="55"/>
        <end position="91"/>
    </location>
</feature>
<gene>
    <name evidence="6" type="ordered locus">LOC_Os11g19330</name>
</gene>
<feature type="region of interest" description="Disordered" evidence="4">
    <location>
        <begin position="364"/>
        <end position="406"/>
    </location>
</feature>